<dbReference type="EMBL" id="JAODUO010000829">
    <property type="protein sequence ID" value="KAK2174073.1"/>
    <property type="molecule type" value="Genomic_DNA"/>
</dbReference>
<dbReference type="AlphaFoldDB" id="A0AAD9KP52"/>
<evidence type="ECO:0000313" key="2">
    <source>
        <dbReference type="Proteomes" id="UP001209878"/>
    </source>
</evidence>
<accession>A0AAD9KP52</accession>
<keyword evidence="2" id="KW-1185">Reference proteome</keyword>
<protein>
    <submittedName>
        <fullName evidence="1">Uncharacterized protein</fullName>
    </submittedName>
</protein>
<name>A0AAD9KP52_RIDPI</name>
<dbReference type="Proteomes" id="UP001209878">
    <property type="component" value="Unassembled WGS sequence"/>
</dbReference>
<reference evidence="1" key="1">
    <citation type="journal article" date="2023" name="Mol. Biol. Evol.">
        <title>Third-Generation Sequencing Reveals the Adaptive Role of the Epigenome in Three Deep-Sea Polychaetes.</title>
        <authorList>
            <person name="Perez M."/>
            <person name="Aroh O."/>
            <person name="Sun Y."/>
            <person name="Lan Y."/>
            <person name="Juniper S.K."/>
            <person name="Young C.R."/>
            <person name="Angers B."/>
            <person name="Qian P.Y."/>
        </authorList>
    </citation>
    <scope>NUCLEOTIDE SEQUENCE</scope>
    <source>
        <strain evidence="1">R07B-5</strain>
    </source>
</reference>
<comment type="caution">
    <text evidence="1">The sequence shown here is derived from an EMBL/GenBank/DDBJ whole genome shotgun (WGS) entry which is preliminary data.</text>
</comment>
<sequence length="83" mass="8749">MTVTISLACHPNMASTTDPTATPELTSSCSNACLAAYEECWEGCVGQQGTWQGFTLKKGHTKCYDAKTTCLKACQSPAVVGNV</sequence>
<proteinExistence type="predicted"/>
<evidence type="ECO:0000313" key="1">
    <source>
        <dbReference type="EMBL" id="KAK2174073.1"/>
    </source>
</evidence>
<organism evidence="1 2">
    <name type="scientific">Ridgeia piscesae</name>
    <name type="common">Tubeworm</name>
    <dbReference type="NCBI Taxonomy" id="27915"/>
    <lineage>
        <taxon>Eukaryota</taxon>
        <taxon>Metazoa</taxon>
        <taxon>Spiralia</taxon>
        <taxon>Lophotrochozoa</taxon>
        <taxon>Annelida</taxon>
        <taxon>Polychaeta</taxon>
        <taxon>Sedentaria</taxon>
        <taxon>Canalipalpata</taxon>
        <taxon>Sabellida</taxon>
        <taxon>Siboglinidae</taxon>
        <taxon>Ridgeia</taxon>
    </lineage>
</organism>
<gene>
    <name evidence="1" type="ORF">NP493_830g00001</name>
</gene>